<feature type="transmembrane region" description="Helical" evidence="1">
    <location>
        <begin position="42"/>
        <end position="62"/>
    </location>
</feature>
<protein>
    <submittedName>
        <fullName evidence="2">Uncharacterized protein</fullName>
    </submittedName>
</protein>
<dbReference type="EMBL" id="GBRH01193659">
    <property type="protein sequence ID" value="JAE04237.1"/>
    <property type="molecule type" value="Transcribed_RNA"/>
</dbReference>
<keyword evidence="1" id="KW-0812">Transmembrane</keyword>
<keyword evidence="1" id="KW-0472">Membrane</keyword>
<proteinExistence type="predicted"/>
<evidence type="ECO:0000256" key="1">
    <source>
        <dbReference type="SAM" id="Phobius"/>
    </source>
</evidence>
<feature type="transmembrane region" description="Helical" evidence="1">
    <location>
        <begin position="74"/>
        <end position="94"/>
    </location>
</feature>
<organism evidence="2">
    <name type="scientific">Arundo donax</name>
    <name type="common">Giant reed</name>
    <name type="synonym">Donax arundinaceus</name>
    <dbReference type="NCBI Taxonomy" id="35708"/>
    <lineage>
        <taxon>Eukaryota</taxon>
        <taxon>Viridiplantae</taxon>
        <taxon>Streptophyta</taxon>
        <taxon>Embryophyta</taxon>
        <taxon>Tracheophyta</taxon>
        <taxon>Spermatophyta</taxon>
        <taxon>Magnoliopsida</taxon>
        <taxon>Liliopsida</taxon>
        <taxon>Poales</taxon>
        <taxon>Poaceae</taxon>
        <taxon>PACMAD clade</taxon>
        <taxon>Arundinoideae</taxon>
        <taxon>Arundineae</taxon>
        <taxon>Arundo</taxon>
    </lineage>
</organism>
<evidence type="ECO:0000313" key="2">
    <source>
        <dbReference type="EMBL" id="JAE04237.1"/>
    </source>
</evidence>
<dbReference type="AlphaFoldDB" id="A0A0A9EVW4"/>
<accession>A0A0A9EVW4</accession>
<name>A0A0A9EVW4_ARUDO</name>
<keyword evidence="1" id="KW-1133">Transmembrane helix</keyword>
<reference evidence="2" key="1">
    <citation type="submission" date="2014-09" db="EMBL/GenBank/DDBJ databases">
        <authorList>
            <person name="Magalhaes I.L.F."/>
            <person name="Oliveira U."/>
            <person name="Santos F.R."/>
            <person name="Vidigal T.H.D.A."/>
            <person name="Brescovit A.D."/>
            <person name="Santos A.J."/>
        </authorList>
    </citation>
    <scope>NUCLEOTIDE SEQUENCE</scope>
    <source>
        <tissue evidence="2">Shoot tissue taken approximately 20 cm above the soil surface</tissue>
    </source>
</reference>
<sequence length="103" mass="11522">MVLGHSAHLGLQVPHSASFCLVANSSSSRRGRITRSSSRCMLMIRNSCACNNVLIGFCFVLASDKCAVCCLVYIGMDVWLCFTPFIFVLLKFLFWSTWCTQEL</sequence>
<reference evidence="2" key="2">
    <citation type="journal article" date="2015" name="Data Brief">
        <title>Shoot transcriptome of the giant reed, Arundo donax.</title>
        <authorList>
            <person name="Barrero R.A."/>
            <person name="Guerrero F.D."/>
            <person name="Moolhuijzen P."/>
            <person name="Goolsby J.A."/>
            <person name="Tidwell J."/>
            <person name="Bellgard S.E."/>
            <person name="Bellgard M.I."/>
        </authorList>
    </citation>
    <scope>NUCLEOTIDE SEQUENCE</scope>
    <source>
        <tissue evidence="2">Shoot tissue taken approximately 20 cm above the soil surface</tissue>
    </source>
</reference>